<comment type="similarity">
    <text evidence="2">Belongs to the oxygen-dependent FAD-linked oxidoreductase family.</text>
</comment>
<dbReference type="Pfam" id="PF01565">
    <property type="entry name" value="FAD_binding_4"/>
    <property type="match status" value="1"/>
</dbReference>
<keyword evidence="8" id="KW-1185">Reference proteome</keyword>
<dbReference type="PANTHER" id="PTHR42973">
    <property type="entry name" value="BINDING OXIDOREDUCTASE, PUTATIVE (AFU_ORTHOLOGUE AFUA_1G17690)-RELATED"/>
    <property type="match status" value="1"/>
</dbReference>
<organism evidence="7 8">
    <name type="scientific">Micromonospora antibiotica</name>
    <dbReference type="NCBI Taxonomy" id="2807623"/>
    <lineage>
        <taxon>Bacteria</taxon>
        <taxon>Bacillati</taxon>
        <taxon>Actinomycetota</taxon>
        <taxon>Actinomycetes</taxon>
        <taxon>Micromonosporales</taxon>
        <taxon>Micromonosporaceae</taxon>
        <taxon>Micromonospora</taxon>
    </lineage>
</organism>
<dbReference type="InterPro" id="IPR006094">
    <property type="entry name" value="Oxid_FAD_bind_N"/>
</dbReference>
<sequence>MSRRRLMSGVGTVIAGAGASTLIGDHVVAAPAQVDSLAGGQKTPGPVTIGPTDRRYADALQRGFNRRFVGSPEAVRIVSTTKQVVAAVQAAVTAGKKVVVRSGGHCLENFVDDPAAKVVIDLVEMRSVTFDTTRNAFCVQGGVTLGDLYRRLDWGWGVTVPGGSCQSVGIGGHATGGGFGMLSRQHGIVADYIDAVEVVIVDATGTAKSVVATRATGDPNRELWWAHTGGGGGNFGIVTRFWLRSATATGTNPSTLLPTPPGAVANTILTWNWADVSRADFVRIMANYGTWHELNSAPGATGTKLFSALTANRSEYGRLSVVAQVDPTVSGNNTLRSSYVSAITAGVTATPTILDTGTRPWLTTTLNLPTTAAAFGITGPLRSKSKGGLLKQRYTDAQAGRVFDRLTASGYTNPASGLTLLSYGGAINATAPTATATAHRSSVMAASFTSYWDDPSADATNIDWLRGLYRDVYAETGGVPAPDARNEGSYINWPDIDFLDSTQNTSGVSWSTLFYGDNYPRLQLAKAAYDPLNVFSHVLGVAAP</sequence>
<evidence type="ECO:0000313" key="8">
    <source>
        <dbReference type="Proteomes" id="UP000671399"/>
    </source>
</evidence>
<dbReference type="InterPro" id="IPR050416">
    <property type="entry name" value="FAD-linked_Oxidoreductase"/>
</dbReference>
<evidence type="ECO:0000256" key="1">
    <source>
        <dbReference type="ARBA" id="ARBA00001974"/>
    </source>
</evidence>
<dbReference type="Proteomes" id="UP000671399">
    <property type="component" value="Unassembled WGS sequence"/>
</dbReference>
<dbReference type="InterPro" id="IPR036318">
    <property type="entry name" value="FAD-bd_PCMH-like_sf"/>
</dbReference>
<comment type="caution">
    <text evidence="7">The sequence shown here is derived from an EMBL/GenBank/DDBJ whole genome shotgun (WGS) entry which is preliminary data.</text>
</comment>
<feature type="domain" description="FAD-binding PCMH-type" evidence="6">
    <location>
        <begin position="68"/>
        <end position="248"/>
    </location>
</feature>
<dbReference type="RefSeq" id="WP_208567535.1">
    <property type="nucleotide sequence ID" value="NZ_JAGFWR010000006.1"/>
</dbReference>
<dbReference type="SUPFAM" id="SSF56176">
    <property type="entry name" value="FAD-binding/transporter-associated domain-like"/>
    <property type="match status" value="1"/>
</dbReference>
<proteinExistence type="inferred from homology"/>
<comment type="cofactor">
    <cofactor evidence="1">
        <name>FAD</name>
        <dbReference type="ChEBI" id="CHEBI:57692"/>
    </cofactor>
</comment>
<dbReference type="InterPro" id="IPR016169">
    <property type="entry name" value="FAD-bd_PCMH_sub2"/>
</dbReference>
<dbReference type="InterPro" id="IPR016166">
    <property type="entry name" value="FAD-bd_PCMH"/>
</dbReference>
<dbReference type="EMBL" id="JAGFWR010000006">
    <property type="protein sequence ID" value="MBO4161875.1"/>
    <property type="molecule type" value="Genomic_DNA"/>
</dbReference>
<name>A0ABS3V8D0_9ACTN</name>
<keyword evidence="5" id="KW-0560">Oxidoreductase</keyword>
<dbReference type="Gene3D" id="3.30.465.10">
    <property type="match status" value="1"/>
</dbReference>
<dbReference type="PANTHER" id="PTHR42973:SF39">
    <property type="entry name" value="FAD-BINDING PCMH-TYPE DOMAIN-CONTAINING PROTEIN"/>
    <property type="match status" value="1"/>
</dbReference>
<keyword evidence="3" id="KW-0285">Flavoprotein</keyword>
<evidence type="ECO:0000313" key="7">
    <source>
        <dbReference type="EMBL" id="MBO4161875.1"/>
    </source>
</evidence>
<dbReference type="InterPro" id="IPR012951">
    <property type="entry name" value="BBE"/>
</dbReference>
<reference evidence="7 8" key="1">
    <citation type="submission" date="2021-03" db="EMBL/GenBank/DDBJ databases">
        <authorList>
            <person name="Lee D.-H."/>
        </authorList>
    </citation>
    <scope>NUCLEOTIDE SEQUENCE [LARGE SCALE GENOMIC DNA]</scope>
    <source>
        <strain evidence="7 8">MMS20-R2-23</strain>
    </source>
</reference>
<evidence type="ECO:0000256" key="3">
    <source>
        <dbReference type="ARBA" id="ARBA00022630"/>
    </source>
</evidence>
<protein>
    <submittedName>
        <fullName evidence="7">FAD-binding protein</fullName>
    </submittedName>
</protein>
<evidence type="ECO:0000256" key="5">
    <source>
        <dbReference type="ARBA" id="ARBA00023002"/>
    </source>
</evidence>
<evidence type="ECO:0000256" key="4">
    <source>
        <dbReference type="ARBA" id="ARBA00022827"/>
    </source>
</evidence>
<accession>A0ABS3V8D0</accession>
<dbReference type="Pfam" id="PF08031">
    <property type="entry name" value="BBE"/>
    <property type="match status" value="1"/>
</dbReference>
<evidence type="ECO:0000256" key="2">
    <source>
        <dbReference type="ARBA" id="ARBA00005466"/>
    </source>
</evidence>
<keyword evidence="4" id="KW-0274">FAD</keyword>
<dbReference type="PROSITE" id="PS51387">
    <property type="entry name" value="FAD_PCMH"/>
    <property type="match status" value="1"/>
</dbReference>
<dbReference type="Gene3D" id="3.40.462.20">
    <property type="match status" value="1"/>
</dbReference>
<gene>
    <name evidence="7" type="ORF">JQN83_13810</name>
</gene>
<evidence type="ECO:0000259" key="6">
    <source>
        <dbReference type="PROSITE" id="PS51387"/>
    </source>
</evidence>